<feature type="compositionally biased region" description="Basic and acidic residues" evidence="1">
    <location>
        <begin position="267"/>
        <end position="277"/>
    </location>
</feature>
<accession>A0A9P5MTX5</accession>
<dbReference type="EMBL" id="WHVB01000011">
    <property type="protein sequence ID" value="KAF8478588.1"/>
    <property type="molecule type" value="Genomic_DNA"/>
</dbReference>
<keyword evidence="3" id="KW-1185">Reference proteome</keyword>
<feature type="region of interest" description="Disordered" evidence="1">
    <location>
        <begin position="1"/>
        <end position="29"/>
    </location>
</feature>
<evidence type="ECO:0000313" key="3">
    <source>
        <dbReference type="Proteomes" id="UP000759537"/>
    </source>
</evidence>
<dbReference type="OrthoDB" id="3264363at2759"/>
<proteinExistence type="predicted"/>
<dbReference type="Proteomes" id="UP000759537">
    <property type="component" value="Unassembled WGS sequence"/>
</dbReference>
<reference evidence="2" key="1">
    <citation type="submission" date="2019-10" db="EMBL/GenBank/DDBJ databases">
        <authorList>
            <consortium name="DOE Joint Genome Institute"/>
            <person name="Kuo A."/>
            <person name="Miyauchi S."/>
            <person name="Kiss E."/>
            <person name="Drula E."/>
            <person name="Kohler A."/>
            <person name="Sanchez-Garcia M."/>
            <person name="Andreopoulos B."/>
            <person name="Barry K.W."/>
            <person name="Bonito G."/>
            <person name="Buee M."/>
            <person name="Carver A."/>
            <person name="Chen C."/>
            <person name="Cichocki N."/>
            <person name="Clum A."/>
            <person name="Culley D."/>
            <person name="Crous P.W."/>
            <person name="Fauchery L."/>
            <person name="Girlanda M."/>
            <person name="Hayes R."/>
            <person name="Keri Z."/>
            <person name="LaButti K."/>
            <person name="Lipzen A."/>
            <person name="Lombard V."/>
            <person name="Magnuson J."/>
            <person name="Maillard F."/>
            <person name="Morin E."/>
            <person name="Murat C."/>
            <person name="Nolan M."/>
            <person name="Ohm R."/>
            <person name="Pangilinan J."/>
            <person name="Pereira M."/>
            <person name="Perotto S."/>
            <person name="Peter M."/>
            <person name="Riley R."/>
            <person name="Sitrit Y."/>
            <person name="Stielow B."/>
            <person name="Szollosi G."/>
            <person name="Zifcakova L."/>
            <person name="Stursova M."/>
            <person name="Spatafora J.W."/>
            <person name="Tedersoo L."/>
            <person name="Vaario L.-M."/>
            <person name="Yamada A."/>
            <person name="Yan M."/>
            <person name="Wang P."/>
            <person name="Xu J."/>
            <person name="Bruns T."/>
            <person name="Baldrian P."/>
            <person name="Vilgalys R."/>
            <person name="Henrissat B."/>
            <person name="Grigoriev I.V."/>
            <person name="Hibbett D."/>
            <person name="Nagy L.G."/>
            <person name="Martin F.M."/>
        </authorList>
    </citation>
    <scope>NUCLEOTIDE SEQUENCE</scope>
    <source>
        <strain evidence="2">Prilba</strain>
    </source>
</reference>
<gene>
    <name evidence="2" type="ORF">DFH94DRAFT_62766</name>
</gene>
<name>A0A9P5MTX5_9AGAM</name>
<protein>
    <submittedName>
        <fullName evidence="2">Uncharacterized protein</fullName>
    </submittedName>
</protein>
<comment type="caution">
    <text evidence="2">The sequence shown here is derived from an EMBL/GenBank/DDBJ whole genome shotgun (WGS) entry which is preliminary data.</text>
</comment>
<evidence type="ECO:0000256" key="1">
    <source>
        <dbReference type="SAM" id="MobiDB-lite"/>
    </source>
</evidence>
<sequence length="398" mass="43687">MILRPLADSVRAPDMRGPVSQSSKSSKDVNNLLHTLRGEHFRRTLNTQRTRLGTTALSTSQSVGRSLPYAEIYAAAGPIPRSWAAAATASAKDVSEGPAWRATALSLFFAQSDDDPDSAAETAYGRQATVPPRPRPCPSLAECCLRVLLEHCCSDPDSDSDDVVATLEELASYLAPHHRKQAVRMCAVRSPLSGARLRALLGVGRNHVEGELVLVGNASSSLLRPEMFRARTHVREVKDQRREWTKGERGWGESGSEVDGQWDDAEVDHSGSTDAGLDWHEQDQEQQPLAAVAIVSATLSIPVLLAFPASLTRLALVHLSAPIPVHRLPDKCPLLDFLDISYNPWLAEPAWGGERALERVTWGRWAYLKVLACRDCGVTSEELRKVNEGRWEDVRIVT</sequence>
<feature type="compositionally biased region" description="Basic and acidic residues" evidence="1">
    <location>
        <begin position="240"/>
        <end position="251"/>
    </location>
</feature>
<feature type="compositionally biased region" description="Polar residues" evidence="1">
    <location>
        <begin position="19"/>
        <end position="29"/>
    </location>
</feature>
<organism evidence="2 3">
    <name type="scientific">Russula ochroleuca</name>
    <dbReference type="NCBI Taxonomy" id="152965"/>
    <lineage>
        <taxon>Eukaryota</taxon>
        <taxon>Fungi</taxon>
        <taxon>Dikarya</taxon>
        <taxon>Basidiomycota</taxon>
        <taxon>Agaricomycotina</taxon>
        <taxon>Agaricomycetes</taxon>
        <taxon>Russulales</taxon>
        <taxon>Russulaceae</taxon>
        <taxon>Russula</taxon>
    </lineage>
</organism>
<reference evidence="2" key="2">
    <citation type="journal article" date="2020" name="Nat. Commun.">
        <title>Large-scale genome sequencing of mycorrhizal fungi provides insights into the early evolution of symbiotic traits.</title>
        <authorList>
            <person name="Miyauchi S."/>
            <person name="Kiss E."/>
            <person name="Kuo A."/>
            <person name="Drula E."/>
            <person name="Kohler A."/>
            <person name="Sanchez-Garcia M."/>
            <person name="Morin E."/>
            <person name="Andreopoulos B."/>
            <person name="Barry K.W."/>
            <person name="Bonito G."/>
            <person name="Buee M."/>
            <person name="Carver A."/>
            <person name="Chen C."/>
            <person name="Cichocki N."/>
            <person name="Clum A."/>
            <person name="Culley D."/>
            <person name="Crous P.W."/>
            <person name="Fauchery L."/>
            <person name="Girlanda M."/>
            <person name="Hayes R.D."/>
            <person name="Keri Z."/>
            <person name="LaButti K."/>
            <person name="Lipzen A."/>
            <person name="Lombard V."/>
            <person name="Magnuson J."/>
            <person name="Maillard F."/>
            <person name="Murat C."/>
            <person name="Nolan M."/>
            <person name="Ohm R.A."/>
            <person name="Pangilinan J."/>
            <person name="Pereira M.F."/>
            <person name="Perotto S."/>
            <person name="Peter M."/>
            <person name="Pfister S."/>
            <person name="Riley R."/>
            <person name="Sitrit Y."/>
            <person name="Stielow J.B."/>
            <person name="Szollosi G."/>
            <person name="Zifcakova L."/>
            <person name="Stursova M."/>
            <person name="Spatafora J.W."/>
            <person name="Tedersoo L."/>
            <person name="Vaario L.M."/>
            <person name="Yamada A."/>
            <person name="Yan M."/>
            <person name="Wang P."/>
            <person name="Xu J."/>
            <person name="Bruns T."/>
            <person name="Baldrian P."/>
            <person name="Vilgalys R."/>
            <person name="Dunand C."/>
            <person name="Henrissat B."/>
            <person name="Grigoriev I.V."/>
            <person name="Hibbett D."/>
            <person name="Nagy L.G."/>
            <person name="Martin F.M."/>
        </authorList>
    </citation>
    <scope>NUCLEOTIDE SEQUENCE</scope>
    <source>
        <strain evidence="2">Prilba</strain>
    </source>
</reference>
<dbReference type="AlphaFoldDB" id="A0A9P5MTX5"/>
<evidence type="ECO:0000313" key="2">
    <source>
        <dbReference type="EMBL" id="KAF8478588.1"/>
    </source>
</evidence>
<feature type="region of interest" description="Disordered" evidence="1">
    <location>
        <begin position="240"/>
        <end position="277"/>
    </location>
</feature>